<keyword evidence="1" id="KW-0812">Transmembrane</keyword>
<gene>
    <name evidence="2" type="ORF">F3K02_12090</name>
</gene>
<accession>A0A7Y8GW57</accession>
<name>A0A7Y8GW57_9BURK</name>
<organism evidence="2 3">
    <name type="scientific">Hydrogenophaga aromaticivorans</name>
    <dbReference type="NCBI Taxonomy" id="2610898"/>
    <lineage>
        <taxon>Bacteria</taxon>
        <taxon>Pseudomonadati</taxon>
        <taxon>Pseudomonadota</taxon>
        <taxon>Betaproteobacteria</taxon>
        <taxon>Burkholderiales</taxon>
        <taxon>Comamonadaceae</taxon>
        <taxon>Hydrogenophaga</taxon>
    </lineage>
</organism>
<evidence type="ECO:0000313" key="2">
    <source>
        <dbReference type="EMBL" id="NWF45985.1"/>
    </source>
</evidence>
<evidence type="ECO:0000313" key="3">
    <source>
        <dbReference type="Proteomes" id="UP000545507"/>
    </source>
</evidence>
<keyword evidence="1" id="KW-1133">Transmembrane helix</keyword>
<proteinExistence type="predicted"/>
<comment type="caution">
    <text evidence="2">The sequence shown here is derived from an EMBL/GenBank/DDBJ whole genome shotgun (WGS) entry which is preliminary data.</text>
</comment>
<evidence type="ECO:0000256" key="1">
    <source>
        <dbReference type="SAM" id="Phobius"/>
    </source>
</evidence>
<reference evidence="2 3" key="1">
    <citation type="submission" date="2019-09" db="EMBL/GenBank/DDBJ databases">
        <title>Hydrogenophaga aromatica sp. nov., isolated from a para-xylene-degrading enrichment culture.</title>
        <authorList>
            <person name="Tancsics A."/>
            <person name="Banerjee S."/>
        </authorList>
    </citation>
    <scope>NUCLEOTIDE SEQUENCE [LARGE SCALE GENOMIC DNA]</scope>
    <source>
        <strain evidence="2 3">D2P1</strain>
    </source>
</reference>
<protein>
    <submittedName>
        <fullName evidence="2">Uncharacterized protein</fullName>
    </submittedName>
</protein>
<keyword evidence="1" id="KW-0472">Membrane</keyword>
<dbReference type="EMBL" id="VYGV01000007">
    <property type="protein sequence ID" value="NWF45985.1"/>
    <property type="molecule type" value="Genomic_DNA"/>
</dbReference>
<sequence length="80" mass="8500">MSKIPSMSPSWDTSSYGHPADFSALERTALGDHLVHCGAQRGPLQTLRSGADELQGLLAGRVITSAVVLTLMFGGSWLML</sequence>
<keyword evidence="3" id="KW-1185">Reference proteome</keyword>
<dbReference type="RefSeq" id="WP_177135859.1">
    <property type="nucleotide sequence ID" value="NZ_VYGV01000007.1"/>
</dbReference>
<feature type="transmembrane region" description="Helical" evidence="1">
    <location>
        <begin position="58"/>
        <end position="79"/>
    </location>
</feature>
<dbReference type="AlphaFoldDB" id="A0A7Y8GW57"/>
<dbReference type="Proteomes" id="UP000545507">
    <property type="component" value="Unassembled WGS sequence"/>
</dbReference>